<keyword evidence="2" id="KW-0227">DNA damage</keyword>
<evidence type="ECO:0000259" key="4">
    <source>
        <dbReference type="PROSITE" id="PS50173"/>
    </source>
</evidence>
<evidence type="ECO:0000313" key="5">
    <source>
        <dbReference type="EMBL" id="OBY67771.1"/>
    </source>
</evidence>
<evidence type="ECO:0000313" key="6">
    <source>
        <dbReference type="Proteomes" id="UP000092612"/>
    </source>
</evidence>
<dbReference type="InterPro" id="IPR043502">
    <property type="entry name" value="DNA/RNA_pol_sf"/>
</dbReference>
<dbReference type="STRING" id="996801.BW723_09205"/>
<feature type="domain" description="UmuC" evidence="4">
    <location>
        <begin position="2"/>
        <end position="187"/>
    </location>
</feature>
<dbReference type="GO" id="GO:0006281">
    <property type="term" value="P:DNA repair"/>
    <property type="evidence" value="ECO:0007669"/>
    <property type="project" value="InterPro"/>
</dbReference>
<dbReference type="CDD" id="cd01700">
    <property type="entry name" value="PolY_Pol_V_umuC"/>
    <property type="match status" value="1"/>
</dbReference>
<dbReference type="PANTHER" id="PTHR11076:SF33">
    <property type="entry name" value="DNA POLYMERASE KAPPA"/>
    <property type="match status" value="1"/>
</dbReference>
<gene>
    <name evidence="5" type="ORF">LPB301_00295</name>
</gene>
<dbReference type="PANTHER" id="PTHR11076">
    <property type="entry name" value="DNA REPAIR POLYMERASE UMUC / TRANSFERASE FAMILY MEMBER"/>
    <property type="match status" value="1"/>
</dbReference>
<dbReference type="RefSeq" id="WP_068355625.1">
    <property type="nucleotide sequence ID" value="NZ_CP019337.1"/>
</dbReference>
<keyword evidence="2" id="KW-0741">SOS mutagenesis</keyword>
<dbReference type="KEGG" id="prn:BW723_09205"/>
<keyword evidence="3" id="KW-0742">SOS response</keyword>
<dbReference type="GO" id="GO:0003887">
    <property type="term" value="F:DNA-directed DNA polymerase activity"/>
    <property type="evidence" value="ECO:0007669"/>
    <property type="project" value="UniProtKB-KW"/>
</dbReference>
<dbReference type="OrthoDB" id="9808813at2"/>
<comment type="caution">
    <text evidence="5">The sequence shown here is derived from an EMBL/GenBank/DDBJ whole genome shotgun (WGS) entry which is preliminary data.</text>
</comment>
<evidence type="ECO:0000256" key="1">
    <source>
        <dbReference type="ARBA" id="ARBA00010945"/>
    </source>
</evidence>
<keyword evidence="6" id="KW-1185">Reference proteome</keyword>
<accession>A0A1B8U7E4</accession>
<organism evidence="5 6">
    <name type="scientific">Polaribacter reichenbachii</name>
    <dbReference type="NCBI Taxonomy" id="996801"/>
    <lineage>
        <taxon>Bacteria</taxon>
        <taxon>Pseudomonadati</taxon>
        <taxon>Bacteroidota</taxon>
        <taxon>Flavobacteriia</taxon>
        <taxon>Flavobacteriales</taxon>
        <taxon>Flavobacteriaceae</taxon>
    </lineage>
</organism>
<reference evidence="6" key="1">
    <citation type="submission" date="2016-02" db="EMBL/GenBank/DDBJ databases">
        <title>Paenibacillus sp. LPB0068, isolated from Crassostrea gigas.</title>
        <authorList>
            <person name="Shin S.-K."/>
            <person name="Yi H."/>
        </authorList>
    </citation>
    <scope>NUCLEOTIDE SEQUENCE [LARGE SCALE GENOMIC DNA]</scope>
    <source>
        <strain evidence="6">KCTC 23969</strain>
    </source>
</reference>
<dbReference type="SUPFAM" id="SSF56672">
    <property type="entry name" value="DNA/RNA polymerases"/>
    <property type="match status" value="1"/>
</dbReference>
<dbReference type="GO" id="GO:0009432">
    <property type="term" value="P:SOS response"/>
    <property type="evidence" value="ECO:0007669"/>
    <property type="project" value="UniProtKB-KW"/>
</dbReference>
<dbReference type="AlphaFoldDB" id="A0A1B8U7E4"/>
<evidence type="ECO:0000256" key="3">
    <source>
        <dbReference type="ARBA" id="ARBA00023236"/>
    </source>
</evidence>
<dbReference type="EMBL" id="LSFL01000001">
    <property type="protein sequence ID" value="OBY67771.1"/>
    <property type="molecule type" value="Genomic_DNA"/>
</dbReference>
<dbReference type="InterPro" id="IPR001126">
    <property type="entry name" value="UmuC"/>
</dbReference>
<evidence type="ECO:0000256" key="2">
    <source>
        <dbReference type="ARBA" id="ARBA00023199"/>
    </source>
</evidence>
<sequence>MFALVDCNNFYASCERVFNPNLQNKPVAILSNNDGCVISMSDEAKKLQLPFGAPVFKWDQFCKEKNITVLSSNYPLYGDMSARVMNILSDFSPDIEMYSIDESFLQLKGFENYDLAAYATKMRNRVLKWTGIPTCVGIAPTKALSKVANKIARSNLKQSKGICVIDCEENRIKALKWTKIGNVWGIGRRLKNRLEAKGCKTAYDFTQLPSNWVLKEFSIVEWRLQKDLQGISKIPLEEVSSKKMIATTRSFEYTYSDIDNLKERISTFAVSCAEKLRTQKSSCHMLIVQLSSDRHQKDLAQHRESKTVFFSYPTDSTLTISKAAVEAVKSIFKPGIKYKRAGVIVTGLVPNDNFQLNLFSEENPKHKPLMSAIDHLNRKFKADKIKLGNQDLKRTWKMRQERLSPKFTTNINDVLIVKAIK</sequence>
<proteinExistence type="inferred from homology"/>
<dbReference type="Gene3D" id="3.40.1170.60">
    <property type="match status" value="1"/>
</dbReference>
<dbReference type="InterPro" id="IPR043128">
    <property type="entry name" value="Rev_trsase/Diguanyl_cyclase"/>
</dbReference>
<protein>
    <submittedName>
        <fullName evidence="5">SOS mutagenesis and repair protein UmuC</fullName>
    </submittedName>
</protein>
<dbReference type="PROSITE" id="PS50173">
    <property type="entry name" value="UMUC"/>
    <property type="match status" value="1"/>
</dbReference>
<dbReference type="Gene3D" id="3.30.70.270">
    <property type="match status" value="1"/>
</dbReference>
<dbReference type="Pfam" id="PF00817">
    <property type="entry name" value="IMS"/>
    <property type="match status" value="1"/>
</dbReference>
<dbReference type="Proteomes" id="UP000092612">
    <property type="component" value="Unassembled WGS sequence"/>
</dbReference>
<dbReference type="GO" id="GO:0042276">
    <property type="term" value="P:error-prone translesion synthesis"/>
    <property type="evidence" value="ECO:0007669"/>
    <property type="project" value="TreeGrafter"/>
</dbReference>
<dbReference type="Pfam" id="PF11799">
    <property type="entry name" value="IMS_C"/>
    <property type="match status" value="1"/>
</dbReference>
<dbReference type="InterPro" id="IPR025188">
    <property type="entry name" value="DUF4113"/>
</dbReference>
<dbReference type="InterPro" id="IPR017961">
    <property type="entry name" value="DNA_pol_Y-fam_little_finger"/>
</dbReference>
<dbReference type="GO" id="GO:0003684">
    <property type="term" value="F:damaged DNA binding"/>
    <property type="evidence" value="ECO:0007669"/>
    <property type="project" value="InterPro"/>
</dbReference>
<dbReference type="InterPro" id="IPR050116">
    <property type="entry name" value="DNA_polymerase-Y"/>
</dbReference>
<name>A0A1B8U7E4_9FLAO</name>
<comment type="similarity">
    <text evidence="1">Belongs to the DNA polymerase type-Y family.</text>
</comment>
<dbReference type="Pfam" id="PF13438">
    <property type="entry name" value="DUF4113"/>
    <property type="match status" value="1"/>
</dbReference>